<dbReference type="EMBL" id="FNVR01000005">
    <property type="protein sequence ID" value="SEF78825.1"/>
    <property type="molecule type" value="Genomic_DNA"/>
</dbReference>
<dbReference type="Proteomes" id="UP000236736">
    <property type="component" value="Unassembled WGS sequence"/>
</dbReference>
<keyword evidence="2" id="KW-1185">Reference proteome</keyword>
<evidence type="ECO:0000313" key="1">
    <source>
        <dbReference type="EMBL" id="SEF78825.1"/>
    </source>
</evidence>
<protein>
    <submittedName>
        <fullName evidence="1">Uncharacterized protein</fullName>
    </submittedName>
</protein>
<proteinExistence type="predicted"/>
<dbReference type="AlphaFoldDB" id="A0A1H5UUT1"/>
<evidence type="ECO:0000313" key="2">
    <source>
        <dbReference type="Proteomes" id="UP000236736"/>
    </source>
</evidence>
<gene>
    <name evidence="1" type="ORF">SAMN03080598_01411</name>
</gene>
<organism evidence="1 2">
    <name type="scientific">Algoriphagus boritolerans DSM 17298 = JCM 18970</name>
    <dbReference type="NCBI Taxonomy" id="1120964"/>
    <lineage>
        <taxon>Bacteria</taxon>
        <taxon>Pseudomonadati</taxon>
        <taxon>Bacteroidota</taxon>
        <taxon>Cytophagia</taxon>
        <taxon>Cytophagales</taxon>
        <taxon>Cyclobacteriaceae</taxon>
        <taxon>Algoriphagus</taxon>
    </lineage>
</organism>
<name>A0A1H5UUT1_9BACT</name>
<accession>A0A1H5UUT1</accession>
<sequence>MDKLSKKLALKILKKVFLRNGYVRIKDSSRIEESKTQKYKKGYEVRLVAKDEAELARIRVAIFSLDLYVAKSFLKGNQMVQPIYGEEITRKFEKIKRKSTG</sequence>
<reference evidence="2" key="1">
    <citation type="submission" date="2016-10" db="EMBL/GenBank/DDBJ databases">
        <authorList>
            <person name="Varghese N."/>
            <person name="Submissions S."/>
        </authorList>
    </citation>
    <scope>NUCLEOTIDE SEQUENCE [LARGE SCALE GENOMIC DNA]</scope>
    <source>
        <strain evidence="2">DSM 17298</strain>
    </source>
</reference>